<accession>A0ABY7CP58</accession>
<dbReference type="RefSeq" id="XP_053022591.1">
    <property type="nucleotide sequence ID" value="XM_053171406.1"/>
</dbReference>
<protein>
    <submittedName>
        <fullName evidence="2">Uncharacterized protein</fullName>
    </submittedName>
</protein>
<gene>
    <name evidence="2" type="ORF">PtA15_7A765</name>
</gene>
<dbReference type="GeneID" id="77812301"/>
<name>A0ABY7CP58_9BASI</name>
<dbReference type="EMBL" id="CP110427">
    <property type="protein sequence ID" value="WAQ87036.1"/>
    <property type="molecule type" value="Genomic_DNA"/>
</dbReference>
<evidence type="ECO:0000256" key="1">
    <source>
        <dbReference type="SAM" id="MobiDB-lite"/>
    </source>
</evidence>
<sequence length="54" mass="5928">MLLPTLFIPLPTPTSLQQAQQQQQGFSANTSLHHNRLPSNATSNPTIGQQSWSL</sequence>
<reference evidence="2" key="1">
    <citation type="submission" date="2022-10" db="EMBL/GenBank/DDBJ databases">
        <title>Puccinia triticina Genome sequencing and assembly.</title>
        <authorList>
            <person name="Li C."/>
        </authorList>
    </citation>
    <scope>NUCLEOTIDE SEQUENCE</scope>
    <source>
        <strain evidence="2">Pt15</strain>
    </source>
</reference>
<evidence type="ECO:0000313" key="2">
    <source>
        <dbReference type="EMBL" id="WAQ87036.1"/>
    </source>
</evidence>
<feature type="compositionally biased region" description="Polar residues" evidence="1">
    <location>
        <begin position="25"/>
        <end position="54"/>
    </location>
</feature>
<feature type="compositionally biased region" description="Low complexity" evidence="1">
    <location>
        <begin position="13"/>
        <end position="24"/>
    </location>
</feature>
<keyword evidence="3" id="KW-1185">Reference proteome</keyword>
<feature type="region of interest" description="Disordered" evidence="1">
    <location>
        <begin position="13"/>
        <end position="54"/>
    </location>
</feature>
<proteinExistence type="predicted"/>
<evidence type="ECO:0000313" key="3">
    <source>
        <dbReference type="Proteomes" id="UP001164743"/>
    </source>
</evidence>
<dbReference type="Proteomes" id="UP001164743">
    <property type="component" value="Chromosome 7A"/>
</dbReference>
<organism evidence="2 3">
    <name type="scientific">Puccinia triticina</name>
    <dbReference type="NCBI Taxonomy" id="208348"/>
    <lineage>
        <taxon>Eukaryota</taxon>
        <taxon>Fungi</taxon>
        <taxon>Dikarya</taxon>
        <taxon>Basidiomycota</taxon>
        <taxon>Pucciniomycotina</taxon>
        <taxon>Pucciniomycetes</taxon>
        <taxon>Pucciniales</taxon>
        <taxon>Pucciniaceae</taxon>
        <taxon>Puccinia</taxon>
    </lineage>
</organism>